<dbReference type="KEGG" id="lxy:O159_16910"/>
<dbReference type="Gene3D" id="3.30.2400.10">
    <property type="entry name" value="Major capsid protein gp5"/>
    <property type="match status" value="1"/>
</dbReference>
<proteinExistence type="predicted"/>
<evidence type="ECO:0000256" key="1">
    <source>
        <dbReference type="ARBA" id="ARBA00004328"/>
    </source>
</evidence>
<dbReference type="InterPro" id="IPR024455">
    <property type="entry name" value="Phage_capsid"/>
</dbReference>
<protein>
    <recommendedName>
        <fullName evidence="2">Phage capsid-like C-terminal domain-containing protein</fullName>
    </recommendedName>
</protein>
<dbReference type="SUPFAM" id="SSF56563">
    <property type="entry name" value="Major capsid protein gp5"/>
    <property type="match status" value="2"/>
</dbReference>
<evidence type="ECO:0000313" key="3">
    <source>
        <dbReference type="EMBL" id="AGW41735.1"/>
    </source>
</evidence>
<name>U3PF35_LEIXC</name>
<evidence type="ECO:0000313" key="4">
    <source>
        <dbReference type="EMBL" id="AGW42258.1"/>
    </source>
</evidence>
<dbReference type="RefSeq" id="WP_021755204.1">
    <property type="nucleotide sequence ID" value="NC_022438.1"/>
</dbReference>
<evidence type="ECO:0000313" key="5">
    <source>
        <dbReference type="Proteomes" id="UP000016743"/>
    </source>
</evidence>
<keyword evidence="5" id="KW-1185">Reference proteome</keyword>
<dbReference type="NCBIfam" id="TIGR01554">
    <property type="entry name" value="major_cap_HK97"/>
    <property type="match status" value="1"/>
</dbReference>
<dbReference type="PATRIC" id="fig|1389489.3.peg.1630"/>
<dbReference type="Proteomes" id="UP000016743">
    <property type="component" value="Chromosome"/>
</dbReference>
<reference evidence="4 5" key="1">
    <citation type="journal article" date="2013" name="Genome Announc.">
        <title>Complete Genome Sequence of Leifsonia xyli subsp. cynodontis Strain DSM46306, a Gram-Positive Bacterial Pathogen of Grasses.</title>
        <authorList>
            <person name="Monteiro-Vitorello C.B."/>
            <person name="Zerillo M.M."/>
            <person name="Van Sluys M.A."/>
            <person name="Camargo L.E."/>
            <person name="Kitajima J.P."/>
        </authorList>
    </citation>
    <scope>NUCLEOTIDE SEQUENCE [LARGE SCALE GENOMIC DNA]</scope>
    <source>
        <strain evidence="4 5">DSM 46306</strain>
    </source>
</reference>
<accession>U3PF35</accession>
<gene>
    <name evidence="3" type="ORF">O159_16910</name>
    <name evidence="4" type="ORF">O159_22960</name>
</gene>
<dbReference type="Pfam" id="PF05065">
    <property type="entry name" value="Phage_capsid"/>
    <property type="match status" value="1"/>
</dbReference>
<dbReference type="eggNOG" id="COG4653">
    <property type="taxonomic scope" value="Bacteria"/>
</dbReference>
<dbReference type="InterPro" id="IPR054612">
    <property type="entry name" value="Phage_capsid-like_C"/>
</dbReference>
<dbReference type="AlphaFoldDB" id="U3PF35"/>
<dbReference type="EMBL" id="CP006734">
    <property type="protein sequence ID" value="AGW41735.1"/>
    <property type="molecule type" value="Genomic_DNA"/>
</dbReference>
<sequence length="409" mass="41570">MAINPTALANVNGTLLPPTITGPIFNKAAEQSAVMSLARRVPLSINAQTAIPVPMDIPVADWVGEGGAKTGGQAGVGVKTMTGKKIALLVPVSDEVASTNPGGLYDQLEQDLPTAISRAFDFAAINGKSLKTGGAGPFSDYLALTSSTVALGTGAQSNGGLYNDIVTGAGKVVDKNYDFTGIAADPRFKIDAQLQTDTQGHPLFNDEAGTLAGFQTFFNKGVSGKYWRAGDSVQTITIAGTPTGGTFIVSSGGNSYTAAYNVSAATLQSAIQAWGGVYATVTVTGTAGSSYVITFPAVSTNIASAAAPVTVNGKALTGGTNVTATVAASGAGGTDSLLRGIGGDWSQAAYGVGMDITIKVSQEASYYDGSTWHSAFQENLTLLLVEAYFGFVMGSPDAFVAYTKGTAAF</sequence>
<evidence type="ECO:0000259" key="2">
    <source>
        <dbReference type="Pfam" id="PF05065"/>
    </source>
</evidence>
<comment type="subcellular location">
    <subcellularLocation>
        <location evidence="1">Virion</location>
    </subcellularLocation>
</comment>
<organism evidence="4 5">
    <name type="scientific">Leifsonia xyli subsp. cynodontis DSM 46306</name>
    <dbReference type="NCBI Taxonomy" id="1389489"/>
    <lineage>
        <taxon>Bacteria</taxon>
        <taxon>Bacillati</taxon>
        <taxon>Actinomycetota</taxon>
        <taxon>Actinomycetes</taxon>
        <taxon>Micrococcales</taxon>
        <taxon>Microbacteriaceae</taxon>
        <taxon>Leifsonia</taxon>
    </lineage>
</organism>
<dbReference type="EMBL" id="CP006734">
    <property type="protein sequence ID" value="AGW42258.1"/>
    <property type="molecule type" value="Genomic_DNA"/>
</dbReference>
<feature type="domain" description="Phage capsid-like C-terminal" evidence="2">
    <location>
        <begin position="13"/>
        <end position="221"/>
    </location>
</feature>
<dbReference type="STRING" id="1389489.O159_16910"/>
<dbReference type="KEGG" id="lxy:O159_22960"/>
<dbReference type="HOGENOM" id="CLU_055982_0_0_11"/>